<feature type="non-terminal residue" evidence="1">
    <location>
        <position position="150"/>
    </location>
</feature>
<name>X1PRH7_9ZZZZ</name>
<organism evidence="1">
    <name type="scientific">marine sediment metagenome</name>
    <dbReference type="NCBI Taxonomy" id="412755"/>
    <lineage>
        <taxon>unclassified sequences</taxon>
        <taxon>metagenomes</taxon>
        <taxon>ecological metagenomes</taxon>
    </lineage>
</organism>
<comment type="caution">
    <text evidence="1">The sequence shown here is derived from an EMBL/GenBank/DDBJ whole genome shotgun (WGS) entry which is preliminary data.</text>
</comment>
<protein>
    <recommendedName>
        <fullName evidence="2">Glycosyltransferase subfamily 4-like N-terminal domain-containing protein</fullName>
    </recommendedName>
</protein>
<evidence type="ECO:0008006" key="2">
    <source>
        <dbReference type="Google" id="ProtNLM"/>
    </source>
</evidence>
<gene>
    <name evidence="1" type="ORF">S06H3_43596</name>
</gene>
<dbReference type="EMBL" id="BARV01027055">
    <property type="protein sequence ID" value="GAI33474.1"/>
    <property type="molecule type" value="Genomic_DNA"/>
</dbReference>
<evidence type="ECO:0000313" key="1">
    <source>
        <dbReference type="EMBL" id="GAI33474.1"/>
    </source>
</evidence>
<proteinExistence type="predicted"/>
<dbReference type="AlphaFoldDB" id="X1PRH7"/>
<accession>X1PRH7</accession>
<reference evidence="1" key="1">
    <citation type="journal article" date="2014" name="Front. Microbiol.">
        <title>High frequency of phylogenetically diverse reductive dehalogenase-homologous genes in deep subseafloor sedimentary metagenomes.</title>
        <authorList>
            <person name="Kawai M."/>
            <person name="Futagami T."/>
            <person name="Toyoda A."/>
            <person name="Takaki Y."/>
            <person name="Nishi S."/>
            <person name="Hori S."/>
            <person name="Arai W."/>
            <person name="Tsubouchi T."/>
            <person name="Morono Y."/>
            <person name="Uchiyama I."/>
            <person name="Ito T."/>
            <person name="Fujiyama A."/>
            <person name="Inagaki F."/>
            <person name="Takami H."/>
        </authorList>
    </citation>
    <scope>NUCLEOTIDE SEQUENCE</scope>
    <source>
        <strain evidence="1">Expedition CK06-06</strain>
    </source>
</reference>
<sequence length="150" mass="17224">MLKVAAFTGGLNDPSARFRLRQYISILKKQDIEVTDFYSKAGKYPPRNKLMRPLWAFVTLSMRIPDILKSYNYNITVLQREMLSTFKTFELLTKSPRILDVDDAIWLHKDGKFIDKIAANCDAVICGNKYIADYFSTINNSIYVLPTGVD</sequence>